<protein>
    <recommendedName>
        <fullName evidence="3">RNA pseudouridylate synthase</fullName>
    </recommendedName>
    <alternativeName>
        <fullName evidence="4">RNA-uridine isomerase</fullName>
    </alternativeName>
</protein>
<evidence type="ECO:0000256" key="3">
    <source>
        <dbReference type="ARBA" id="ARBA00031870"/>
    </source>
</evidence>
<keyword evidence="7" id="KW-1185">Reference proteome</keyword>
<dbReference type="PROSITE" id="PS01129">
    <property type="entry name" value="PSI_RLU"/>
    <property type="match status" value="1"/>
</dbReference>
<dbReference type="PANTHER" id="PTHR21600:SF87">
    <property type="entry name" value="RNA PSEUDOURIDYLATE SYNTHASE DOMAIN-CONTAINING PROTEIN 1"/>
    <property type="match status" value="1"/>
</dbReference>
<evidence type="ECO:0000256" key="2">
    <source>
        <dbReference type="ARBA" id="ARBA00010876"/>
    </source>
</evidence>
<dbReference type="InterPro" id="IPR006224">
    <property type="entry name" value="PsdUridine_synth_RluA-like_CS"/>
</dbReference>
<dbReference type="GO" id="GO:0016853">
    <property type="term" value="F:isomerase activity"/>
    <property type="evidence" value="ECO:0007669"/>
    <property type="project" value="UniProtKB-KW"/>
</dbReference>
<accession>A0ABV8U103</accession>
<dbReference type="InterPro" id="IPR050188">
    <property type="entry name" value="RluA_PseudoU_synthase"/>
</dbReference>
<sequence>MADWREIRAEGLVFEDERILVLNKPAGWSVMGERHDTDLARLSEDAGEKLWPVHRIDKVTSGAILFAKDLEAHGGLTRQFNKKTVEKAYLAVAEGEVPDAGRIDLPLSVGRKNRVRIAAERDAIAESGGVWSVPDGAVFDHVKTYPSVTEFRTLERADGRSLLLVNPESGRRHQIRVHLAWIGHAIAGDPLFDKRSTERTGLHSARLAFDAEWLGERLDVTAQPGEDFWGLVPGVEPVEAASLFTG</sequence>
<gene>
    <name evidence="6" type="ORF">ACFPET_15910</name>
</gene>
<evidence type="ECO:0000256" key="1">
    <source>
        <dbReference type="ARBA" id="ARBA00000073"/>
    </source>
</evidence>
<dbReference type="Gene3D" id="3.30.2350.10">
    <property type="entry name" value="Pseudouridine synthase"/>
    <property type="match status" value="1"/>
</dbReference>
<reference evidence="7" key="1">
    <citation type="journal article" date="2019" name="Int. J. Syst. Evol. Microbiol.">
        <title>The Global Catalogue of Microorganisms (GCM) 10K type strain sequencing project: providing services to taxonomists for standard genome sequencing and annotation.</title>
        <authorList>
            <consortium name="The Broad Institute Genomics Platform"/>
            <consortium name="The Broad Institute Genome Sequencing Center for Infectious Disease"/>
            <person name="Wu L."/>
            <person name="Ma J."/>
        </authorList>
    </citation>
    <scope>NUCLEOTIDE SEQUENCE [LARGE SCALE GENOMIC DNA]</scope>
    <source>
        <strain evidence="7">IBRC-M 10908</strain>
    </source>
</reference>
<comment type="caution">
    <text evidence="6">The sequence shown here is derived from an EMBL/GenBank/DDBJ whole genome shotgun (WGS) entry which is preliminary data.</text>
</comment>
<dbReference type="RefSeq" id="WP_380622850.1">
    <property type="nucleotide sequence ID" value="NZ_JBHSDK010000021.1"/>
</dbReference>
<dbReference type="PANTHER" id="PTHR21600">
    <property type="entry name" value="MITOCHONDRIAL RNA PSEUDOURIDINE SYNTHASE"/>
    <property type="match status" value="1"/>
</dbReference>
<evidence type="ECO:0000259" key="5">
    <source>
        <dbReference type="Pfam" id="PF00849"/>
    </source>
</evidence>
<dbReference type="SUPFAM" id="SSF55120">
    <property type="entry name" value="Pseudouridine synthase"/>
    <property type="match status" value="1"/>
</dbReference>
<dbReference type="InterPro" id="IPR006145">
    <property type="entry name" value="PsdUridine_synth_RsuA/RluA"/>
</dbReference>
<proteinExistence type="inferred from homology"/>
<organism evidence="6 7">
    <name type="scientific">Salininema proteolyticum</name>
    <dbReference type="NCBI Taxonomy" id="1607685"/>
    <lineage>
        <taxon>Bacteria</taxon>
        <taxon>Bacillati</taxon>
        <taxon>Actinomycetota</taxon>
        <taxon>Actinomycetes</taxon>
        <taxon>Glycomycetales</taxon>
        <taxon>Glycomycetaceae</taxon>
        <taxon>Salininema</taxon>
    </lineage>
</organism>
<dbReference type="InterPro" id="IPR020103">
    <property type="entry name" value="PsdUridine_synth_cat_dom_sf"/>
</dbReference>
<name>A0ABV8U103_9ACTN</name>
<dbReference type="EMBL" id="JBHSDK010000021">
    <property type="protein sequence ID" value="MFC4336687.1"/>
    <property type="molecule type" value="Genomic_DNA"/>
</dbReference>
<dbReference type="Proteomes" id="UP001595823">
    <property type="component" value="Unassembled WGS sequence"/>
</dbReference>
<dbReference type="CDD" id="cd02869">
    <property type="entry name" value="PseudoU_synth_RluA_like"/>
    <property type="match status" value="1"/>
</dbReference>
<keyword evidence="6" id="KW-0413">Isomerase</keyword>
<evidence type="ECO:0000256" key="4">
    <source>
        <dbReference type="ARBA" id="ARBA00033164"/>
    </source>
</evidence>
<evidence type="ECO:0000313" key="7">
    <source>
        <dbReference type="Proteomes" id="UP001595823"/>
    </source>
</evidence>
<comment type="similarity">
    <text evidence="2">Belongs to the pseudouridine synthase RluA family.</text>
</comment>
<feature type="domain" description="Pseudouridine synthase RsuA/RluA-like" evidence="5">
    <location>
        <begin position="19"/>
        <end position="180"/>
    </location>
</feature>
<dbReference type="Pfam" id="PF00849">
    <property type="entry name" value="PseudoU_synth_2"/>
    <property type="match status" value="1"/>
</dbReference>
<evidence type="ECO:0000313" key="6">
    <source>
        <dbReference type="EMBL" id="MFC4336687.1"/>
    </source>
</evidence>
<comment type="catalytic activity">
    <reaction evidence="1">
        <text>a uridine in RNA = a pseudouridine in RNA</text>
        <dbReference type="Rhea" id="RHEA:48348"/>
        <dbReference type="Rhea" id="RHEA-COMP:12068"/>
        <dbReference type="Rhea" id="RHEA-COMP:12069"/>
        <dbReference type="ChEBI" id="CHEBI:65314"/>
        <dbReference type="ChEBI" id="CHEBI:65315"/>
    </reaction>
</comment>